<gene>
    <name evidence="2" type="ORF">EJ05DRAFT_471552</name>
</gene>
<proteinExistence type="predicted"/>
<reference evidence="2" key="1">
    <citation type="journal article" date="2020" name="Stud. Mycol.">
        <title>101 Dothideomycetes genomes: a test case for predicting lifestyles and emergence of pathogens.</title>
        <authorList>
            <person name="Haridas S."/>
            <person name="Albert R."/>
            <person name="Binder M."/>
            <person name="Bloem J."/>
            <person name="Labutti K."/>
            <person name="Salamov A."/>
            <person name="Andreopoulos B."/>
            <person name="Baker S."/>
            <person name="Barry K."/>
            <person name="Bills G."/>
            <person name="Bluhm B."/>
            <person name="Cannon C."/>
            <person name="Castanera R."/>
            <person name="Culley D."/>
            <person name="Daum C."/>
            <person name="Ezra D."/>
            <person name="Gonzalez J."/>
            <person name="Henrissat B."/>
            <person name="Kuo A."/>
            <person name="Liang C."/>
            <person name="Lipzen A."/>
            <person name="Lutzoni F."/>
            <person name="Magnuson J."/>
            <person name="Mondo S."/>
            <person name="Nolan M."/>
            <person name="Ohm R."/>
            <person name="Pangilinan J."/>
            <person name="Park H.-J."/>
            <person name="Ramirez L."/>
            <person name="Alfaro M."/>
            <person name="Sun H."/>
            <person name="Tritt A."/>
            <person name="Yoshinaga Y."/>
            <person name="Zwiers L.-H."/>
            <person name="Turgeon B."/>
            <person name="Goodwin S."/>
            <person name="Spatafora J."/>
            <person name="Crous P."/>
            <person name="Grigoriev I."/>
        </authorList>
    </citation>
    <scope>NUCLEOTIDE SEQUENCE</scope>
    <source>
        <strain evidence="2">CBS 121739</strain>
    </source>
</reference>
<dbReference type="AlphaFoldDB" id="A0A6A6WJS2"/>
<evidence type="ECO:0000313" key="3">
    <source>
        <dbReference type="Proteomes" id="UP000799437"/>
    </source>
</evidence>
<evidence type="ECO:0000313" key="2">
    <source>
        <dbReference type="EMBL" id="KAF2762555.1"/>
    </source>
</evidence>
<keyword evidence="3" id="KW-1185">Reference proteome</keyword>
<protein>
    <recommendedName>
        <fullName evidence="4">PH domain-containing protein</fullName>
    </recommendedName>
</protein>
<dbReference type="InterPro" id="IPR025187">
    <property type="entry name" value="DUF4112"/>
</dbReference>
<feature type="compositionally biased region" description="Basic residues" evidence="1">
    <location>
        <begin position="253"/>
        <end position="262"/>
    </location>
</feature>
<dbReference type="RefSeq" id="XP_033605006.1">
    <property type="nucleotide sequence ID" value="XM_033742990.1"/>
</dbReference>
<feature type="region of interest" description="Disordered" evidence="1">
    <location>
        <begin position="202"/>
        <end position="262"/>
    </location>
</feature>
<organism evidence="2 3">
    <name type="scientific">Pseudovirgaria hyperparasitica</name>
    <dbReference type="NCBI Taxonomy" id="470096"/>
    <lineage>
        <taxon>Eukaryota</taxon>
        <taxon>Fungi</taxon>
        <taxon>Dikarya</taxon>
        <taxon>Ascomycota</taxon>
        <taxon>Pezizomycotina</taxon>
        <taxon>Dothideomycetes</taxon>
        <taxon>Dothideomycetes incertae sedis</taxon>
        <taxon>Acrospermales</taxon>
        <taxon>Acrospermaceae</taxon>
        <taxon>Pseudovirgaria</taxon>
    </lineage>
</organism>
<dbReference type="PANTHER" id="PTHR35519:SF2">
    <property type="entry name" value="PH DOMAIN PROTEIN"/>
    <property type="match status" value="1"/>
</dbReference>
<dbReference type="Pfam" id="PF13430">
    <property type="entry name" value="DUF4112"/>
    <property type="match status" value="1"/>
</dbReference>
<dbReference type="GeneID" id="54484044"/>
<evidence type="ECO:0000256" key="1">
    <source>
        <dbReference type="SAM" id="MobiDB-lite"/>
    </source>
</evidence>
<dbReference type="OrthoDB" id="2103474at2759"/>
<dbReference type="EMBL" id="ML996565">
    <property type="protein sequence ID" value="KAF2762555.1"/>
    <property type="molecule type" value="Genomic_DNA"/>
</dbReference>
<dbReference type="Proteomes" id="UP000799437">
    <property type="component" value="Unassembled WGS sequence"/>
</dbReference>
<evidence type="ECO:0008006" key="4">
    <source>
        <dbReference type="Google" id="ProtNLM"/>
    </source>
</evidence>
<dbReference type="PANTHER" id="PTHR35519">
    <property type="entry name" value="MEMBRANE PROTEINS"/>
    <property type="match status" value="1"/>
</dbReference>
<name>A0A6A6WJS2_9PEZI</name>
<sequence>MTTYITKYAAKQLLGKNMEKFKHKDPAGEDDPFFTYIDHPRKKGKKKKVKKQVPDYIPEHDAVILAKMRQRAYWLDCSLFTLFGQRFGWSSVIGIIPGFGDVADALLALALFSRLRTCECGIDPTTQLQMLINILIDFVIGLIPILGDILDASFRANTRNLRLFERHLDKVYKPKTLRESERRQSKLGQQIPPPATEYAFFEDDEEEGLPRYEQDGGGSGVAQPAPVRQQDGGRAGNGVGAVYAAPAQDDPRRKKSVKKERR</sequence>
<accession>A0A6A6WJS2</accession>